<dbReference type="AlphaFoldDB" id="A0A5N3PBF2"/>
<keyword evidence="5" id="KW-1185">Reference proteome</keyword>
<dbReference type="PANTHER" id="PTHR30386">
    <property type="entry name" value="MEMBRANE FUSION SUBUNIT OF EMRAB-TOLC MULTIDRUG EFFLUX PUMP"/>
    <property type="match status" value="1"/>
</dbReference>
<dbReference type="Pfam" id="PF25917">
    <property type="entry name" value="BSH_RND"/>
    <property type="match status" value="1"/>
</dbReference>
<sequence>MIAKFFKSTTTLLACLVGLAGVFLVLYAWRLPPFSSAIETTDNAYVRGQVVVISPQLAGYVVEVAVQDYQPVKAGQMLVRIDDRIFEQRHQQARATLAAQQAALANSEQKRRSDEARIKSSQAQVDSAQAAFTAAEANWGRIEPLLQRGVTTQSQADQSRSARDQAAAALSQAQAALEVSRQDLAATIVSRQSLEAAVEGAEAAVHLAEIDLQNTRIVAPEDGRLGEVGARLGQYVSAGTQLLTVVPKRFWVVANFKETQLAGMKVGQPATFAVDALPDESLRGHIERFSPATGSEFSVLKADNATGNFTKVAQRLPVRIAIDPGQELANRLAPGMSVVVSIDTTASAERPVMQ</sequence>
<dbReference type="InterPro" id="IPR058625">
    <property type="entry name" value="MdtA-like_BSH"/>
</dbReference>
<dbReference type="GO" id="GO:0055085">
    <property type="term" value="P:transmembrane transport"/>
    <property type="evidence" value="ECO:0007669"/>
    <property type="project" value="InterPro"/>
</dbReference>
<evidence type="ECO:0000256" key="1">
    <source>
        <dbReference type="SAM" id="Coils"/>
    </source>
</evidence>
<name>A0A5N3PBF2_9HYPH</name>
<dbReference type="Pfam" id="PF25954">
    <property type="entry name" value="Beta-barrel_RND_2"/>
    <property type="match status" value="1"/>
</dbReference>
<dbReference type="Gene3D" id="2.40.50.100">
    <property type="match status" value="1"/>
</dbReference>
<comment type="caution">
    <text evidence="4">The sequence shown here is derived from an EMBL/GenBank/DDBJ whole genome shotgun (WGS) entry which is preliminary data.</text>
</comment>
<evidence type="ECO:0000259" key="2">
    <source>
        <dbReference type="Pfam" id="PF25917"/>
    </source>
</evidence>
<evidence type="ECO:0000313" key="4">
    <source>
        <dbReference type="EMBL" id="KAB0267067.1"/>
    </source>
</evidence>
<protein>
    <submittedName>
        <fullName evidence="4">HlyD family secretion protein</fullName>
    </submittedName>
</protein>
<dbReference type="InterPro" id="IPR050739">
    <property type="entry name" value="MFP"/>
</dbReference>
<evidence type="ECO:0000313" key="5">
    <source>
        <dbReference type="Proteomes" id="UP000325684"/>
    </source>
</evidence>
<dbReference type="Gene3D" id="2.40.30.170">
    <property type="match status" value="1"/>
</dbReference>
<dbReference type="RefSeq" id="WP_150944512.1">
    <property type="nucleotide sequence ID" value="NZ_VCMV01000014.1"/>
</dbReference>
<proteinExistence type="predicted"/>
<gene>
    <name evidence="4" type="ORF">FEZ63_11600</name>
</gene>
<feature type="domain" description="CusB-like beta-barrel" evidence="3">
    <location>
        <begin position="251"/>
        <end position="292"/>
    </location>
</feature>
<accession>A0A5N3PBF2</accession>
<evidence type="ECO:0000259" key="3">
    <source>
        <dbReference type="Pfam" id="PF25954"/>
    </source>
</evidence>
<dbReference type="InterPro" id="IPR058792">
    <property type="entry name" value="Beta-barrel_RND_2"/>
</dbReference>
<organism evidence="4 5">
    <name type="scientific">Microvirga brassicacearum</name>
    <dbReference type="NCBI Taxonomy" id="2580413"/>
    <lineage>
        <taxon>Bacteria</taxon>
        <taxon>Pseudomonadati</taxon>
        <taxon>Pseudomonadota</taxon>
        <taxon>Alphaproteobacteria</taxon>
        <taxon>Hyphomicrobiales</taxon>
        <taxon>Methylobacteriaceae</taxon>
        <taxon>Microvirga</taxon>
    </lineage>
</organism>
<keyword evidence="1" id="KW-0175">Coiled coil</keyword>
<dbReference type="Gene3D" id="1.10.287.470">
    <property type="entry name" value="Helix hairpin bin"/>
    <property type="match status" value="2"/>
</dbReference>
<feature type="coiled-coil region" evidence="1">
    <location>
        <begin position="90"/>
        <end position="138"/>
    </location>
</feature>
<dbReference type="EMBL" id="VCMV01000014">
    <property type="protein sequence ID" value="KAB0267067.1"/>
    <property type="molecule type" value="Genomic_DNA"/>
</dbReference>
<dbReference type="OrthoDB" id="9811754at2"/>
<feature type="domain" description="Multidrug resistance protein MdtA-like barrel-sandwich hybrid" evidence="2">
    <location>
        <begin position="50"/>
        <end position="246"/>
    </location>
</feature>
<dbReference type="Proteomes" id="UP000325684">
    <property type="component" value="Unassembled WGS sequence"/>
</dbReference>
<reference evidence="4 5" key="1">
    <citation type="journal article" date="2019" name="Microorganisms">
        <title>Genome Insights into the Novel Species Microvirga brassicacearum, a Rapeseed Endophyte with Biotechnological Potential.</title>
        <authorList>
            <person name="Jimenez-Gomez A."/>
            <person name="Saati-Santamaria Z."/>
            <person name="Igual J.M."/>
            <person name="Rivas R."/>
            <person name="Mateos P.F."/>
            <person name="Garcia-Fraile P."/>
        </authorList>
    </citation>
    <scope>NUCLEOTIDE SEQUENCE [LARGE SCALE GENOMIC DNA]</scope>
    <source>
        <strain evidence="4 5">CDVBN77</strain>
    </source>
</reference>
<dbReference type="PANTHER" id="PTHR30386:SF24">
    <property type="entry name" value="MULTIDRUG RESISTANCE EFFLUX PUMP"/>
    <property type="match status" value="1"/>
</dbReference>
<dbReference type="SUPFAM" id="SSF111369">
    <property type="entry name" value="HlyD-like secretion proteins"/>
    <property type="match status" value="3"/>
</dbReference>